<sequence>MRNFEKMTKRSNRNAHDFEETKGRKFNKTKRDRSHKRSWEGQ</sequence>
<evidence type="ECO:0000313" key="2">
    <source>
        <dbReference type="EMBL" id="QJT70353.1"/>
    </source>
</evidence>
<reference evidence="2 3" key="1">
    <citation type="submission" date="2020-04" db="EMBL/GenBank/DDBJ databases">
        <authorList>
            <person name="Mansoor F."/>
            <person name="Rizwan M."/>
            <person name="Mahar R.B."/>
            <person name="Goel R."/>
            <person name="Alvi I.A."/>
        </authorList>
    </citation>
    <scope>NUCLEOTIDE SEQUENCE [LARGE SCALE GENOMIC DNA]</scope>
</reference>
<feature type="compositionally biased region" description="Basic residues" evidence="1">
    <location>
        <begin position="24"/>
        <end position="36"/>
    </location>
</feature>
<dbReference type="InterPro" id="IPR013232">
    <property type="entry name" value="Phage_T7_Gp1.1"/>
</dbReference>
<dbReference type="Pfam" id="PF08200">
    <property type="entry name" value="Phage_T7_1_1"/>
    <property type="match status" value="1"/>
</dbReference>
<proteinExistence type="predicted"/>
<name>A0A6M5CA72_9CAUD</name>
<protein>
    <submittedName>
        <fullName evidence="2">Uncharacterized protein</fullName>
    </submittedName>
</protein>
<dbReference type="EMBL" id="MT350293">
    <property type="protein sequence ID" value="QJT70353.1"/>
    <property type="molecule type" value="Genomic_DNA"/>
</dbReference>
<evidence type="ECO:0000313" key="3">
    <source>
        <dbReference type="Proteomes" id="UP000505181"/>
    </source>
</evidence>
<organism evidence="2 3">
    <name type="scientific">Enterococcus phage EFA-2</name>
    <dbReference type="NCBI Taxonomy" id="2736189"/>
    <lineage>
        <taxon>Viruses</taxon>
        <taxon>Duplodnaviria</taxon>
        <taxon>Heunggongvirae</taxon>
        <taxon>Uroviricota</taxon>
        <taxon>Caudoviricetes</taxon>
        <taxon>Autographivirales</taxon>
        <taxon>Autotranscriptaviridae</taxon>
        <taxon>Studiervirinae</taxon>
        <taxon>Teseptimavirus</taxon>
        <taxon>Teseptimavirus EFA2</taxon>
    </lineage>
</organism>
<dbReference type="Proteomes" id="UP000505181">
    <property type="component" value="Segment"/>
</dbReference>
<keyword evidence="3" id="KW-1185">Reference proteome</keyword>
<feature type="compositionally biased region" description="Basic and acidic residues" evidence="1">
    <location>
        <begin position="1"/>
        <end position="23"/>
    </location>
</feature>
<feature type="region of interest" description="Disordered" evidence="1">
    <location>
        <begin position="1"/>
        <end position="42"/>
    </location>
</feature>
<accession>A0A6M5CA72</accession>
<gene>
    <name evidence="2" type="ORF">EFA2_00041</name>
</gene>
<evidence type="ECO:0000256" key="1">
    <source>
        <dbReference type="SAM" id="MobiDB-lite"/>
    </source>
</evidence>